<dbReference type="Pfam" id="PF09673">
    <property type="entry name" value="TrbC_Ftype"/>
    <property type="match status" value="1"/>
</dbReference>
<gene>
    <name evidence="2" type="ORF">CJP74_00870</name>
</gene>
<evidence type="ECO:0000313" key="3">
    <source>
        <dbReference type="Proteomes" id="UP000266258"/>
    </source>
</evidence>
<name>A0A3A1Y6D4_9GAMM</name>
<dbReference type="InterPro" id="IPR019106">
    <property type="entry name" value="T4SS_TrbC"/>
</dbReference>
<evidence type="ECO:0000313" key="2">
    <source>
        <dbReference type="EMBL" id="RIY33822.1"/>
    </source>
</evidence>
<dbReference type="OrthoDB" id="6625590at2"/>
<evidence type="ECO:0000256" key="1">
    <source>
        <dbReference type="SAM" id="SignalP"/>
    </source>
</evidence>
<protein>
    <submittedName>
        <fullName evidence="2">Uncharacterized protein</fullName>
    </submittedName>
</protein>
<proteinExistence type="predicted"/>
<sequence>MQKTLAVVALAWASSSFAISAQTPVTLKVNNFWSILASQSLDEASLVNVLREAYQANLPVVFPGVLGENWSEGIVALQQRLAQLERDYSLPGLPEVSIDPRPFRALGQKQVPVLVYWKGVQADSPYVVPAEQLVPVYQQYGNVAWQLARTYYTHLEEQAKPEQQLYRTSLARIQKILQEGQLLYLQQLQELGIKLKRQTLTHAFGAGQYFVPANKAKIVQQGKTFSLIEEDLLRQARAKVLDYLATKPQVDYGEMLEKHFAQLETKQKTPLVTQEKEEIVPLPQASEQVFPLQVWFVDLSLPALQEQLLALPAPTLQNYFTNSQRVVLLTGLDCPQEPDTLACFAFWQERLGTQLYLALPTLMQMFKPSALTLLQGLNGQELEVKHLPGLSLESLLGSQP</sequence>
<keyword evidence="3" id="KW-1185">Reference proteome</keyword>
<reference evidence="2 3" key="1">
    <citation type="submission" date="2017-08" db="EMBL/GenBank/DDBJ databases">
        <title>Reclassification of Bisgaard taxon 37 and 44.</title>
        <authorList>
            <person name="Christensen H."/>
        </authorList>
    </citation>
    <scope>NUCLEOTIDE SEQUENCE [LARGE SCALE GENOMIC DNA]</scope>
    <source>
        <strain evidence="2 3">B96_4</strain>
    </source>
</reference>
<organism evidence="2 3">
    <name type="scientific">Psittacicella melopsittaci</name>
    <dbReference type="NCBI Taxonomy" id="2028576"/>
    <lineage>
        <taxon>Bacteria</taxon>
        <taxon>Pseudomonadati</taxon>
        <taxon>Pseudomonadota</taxon>
        <taxon>Gammaproteobacteria</taxon>
        <taxon>Pasteurellales</taxon>
        <taxon>Psittacicellaceae</taxon>
        <taxon>Psittacicella</taxon>
    </lineage>
</organism>
<dbReference type="AlphaFoldDB" id="A0A3A1Y6D4"/>
<dbReference type="Proteomes" id="UP000266258">
    <property type="component" value="Unassembled WGS sequence"/>
</dbReference>
<dbReference type="RefSeq" id="WP_119496393.1">
    <property type="nucleotide sequence ID" value="NZ_NRJH01000008.1"/>
</dbReference>
<feature type="chain" id="PRO_5017322573" evidence="1">
    <location>
        <begin position="22"/>
        <end position="400"/>
    </location>
</feature>
<comment type="caution">
    <text evidence="2">The sequence shown here is derived from an EMBL/GenBank/DDBJ whole genome shotgun (WGS) entry which is preliminary data.</text>
</comment>
<dbReference type="EMBL" id="NRJH01000008">
    <property type="protein sequence ID" value="RIY33822.1"/>
    <property type="molecule type" value="Genomic_DNA"/>
</dbReference>
<keyword evidence="1" id="KW-0732">Signal</keyword>
<accession>A0A3A1Y6D4</accession>
<feature type="signal peptide" evidence="1">
    <location>
        <begin position="1"/>
        <end position="21"/>
    </location>
</feature>